<reference evidence="2 3" key="1">
    <citation type="journal article" date="2014" name="Int. J. Syst. Evol. Microbiol.">
        <title>Complete genome sequence of Corynebacterium casei LMG S-19264T (=DSM 44701T), isolated from a smear-ripened cheese.</title>
        <authorList>
            <consortium name="US DOE Joint Genome Institute (JGI-PGF)"/>
            <person name="Walter F."/>
            <person name="Albersmeier A."/>
            <person name="Kalinowski J."/>
            <person name="Ruckert C."/>
        </authorList>
    </citation>
    <scope>NUCLEOTIDE SEQUENCE [LARGE SCALE GENOMIC DNA]</scope>
    <source>
        <strain evidence="2 3">NBRC 112289</strain>
    </source>
</reference>
<evidence type="ECO:0008006" key="4">
    <source>
        <dbReference type="Google" id="ProtNLM"/>
    </source>
</evidence>
<proteinExistence type="predicted"/>
<dbReference type="RefSeq" id="WP_284230203.1">
    <property type="nucleotide sequence ID" value="NZ_BSUL01000001.1"/>
</dbReference>
<protein>
    <recommendedName>
        <fullName evidence="4">DUF3099 domain-containing protein</fullName>
    </recommendedName>
</protein>
<gene>
    <name evidence="2" type="ORF">GCM10025874_07780</name>
</gene>
<keyword evidence="1" id="KW-0812">Transmembrane</keyword>
<accession>A0AA37XAK7</accession>
<comment type="caution">
    <text evidence="2">The sequence shown here is derived from an EMBL/GenBank/DDBJ whole genome shotgun (WGS) entry which is preliminary data.</text>
</comment>
<dbReference type="InterPro" id="IPR021449">
    <property type="entry name" value="DUF3099"/>
</dbReference>
<name>A0AA37XAK7_9MICO</name>
<organism evidence="2 3">
    <name type="scientific">Arenivirga flava</name>
    <dbReference type="NCBI Taxonomy" id="1930060"/>
    <lineage>
        <taxon>Bacteria</taxon>
        <taxon>Bacillati</taxon>
        <taxon>Actinomycetota</taxon>
        <taxon>Actinomycetes</taxon>
        <taxon>Micrococcales</taxon>
        <taxon>Microbacteriaceae</taxon>
        <taxon>Arenivirga</taxon>
    </lineage>
</organism>
<evidence type="ECO:0000256" key="1">
    <source>
        <dbReference type="SAM" id="Phobius"/>
    </source>
</evidence>
<feature type="transmembrane region" description="Helical" evidence="1">
    <location>
        <begin position="52"/>
        <end position="69"/>
    </location>
</feature>
<dbReference type="AlphaFoldDB" id="A0AA37XAK7"/>
<keyword evidence="1" id="KW-1133">Transmembrane helix</keyword>
<sequence length="90" mass="9976">MSKHHAITRLPSSPTDDRRLRMIKYCVAMGARMICIFACFFVTGWWLLVPAIGAVVLPYVAVVIATTSVRSGVSVERPSAIQVYRPEGPR</sequence>
<dbReference type="Proteomes" id="UP001157160">
    <property type="component" value="Unassembled WGS sequence"/>
</dbReference>
<feature type="transmembrane region" description="Helical" evidence="1">
    <location>
        <begin position="25"/>
        <end position="46"/>
    </location>
</feature>
<dbReference type="Pfam" id="PF11298">
    <property type="entry name" value="DUF3099"/>
    <property type="match status" value="1"/>
</dbReference>
<keyword evidence="1" id="KW-0472">Membrane</keyword>
<evidence type="ECO:0000313" key="3">
    <source>
        <dbReference type="Proteomes" id="UP001157160"/>
    </source>
</evidence>
<keyword evidence="3" id="KW-1185">Reference proteome</keyword>
<dbReference type="EMBL" id="BSUL01000001">
    <property type="protein sequence ID" value="GMA27525.1"/>
    <property type="molecule type" value="Genomic_DNA"/>
</dbReference>
<evidence type="ECO:0000313" key="2">
    <source>
        <dbReference type="EMBL" id="GMA27525.1"/>
    </source>
</evidence>